<feature type="compositionally biased region" description="Polar residues" evidence="1">
    <location>
        <begin position="326"/>
        <end position="342"/>
    </location>
</feature>
<protein>
    <submittedName>
        <fullName evidence="2">Uncharacterized protein</fullName>
    </submittedName>
</protein>
<feature type="compositionally biased region" description="Basic and acidic residues" evidence="1">
    <location>
        <begin position="312"/>
        <end position="325"/>
    </location>
</feature>
<keyword evidence="3" id="KW-1185">Reference proteome</keyword>
<reference evidence="2" key="1">
    <citation type="submission" date="2023-07" db="EMBL/GenBank/DDBJ databases">
        <authorList>
            <consortium name="AG Swart"/>
            <person name="Singh M."/>
            <person name="Singh A."/>
            <person name="Seah K."/>
            <person name="Emmerich C."/>
        </authorList>
    </citation>
    <scope>NUCLEOTIDE SEQUENCE</scope>
    <source>
        <strain evidence="2">DP1</strain>
    </source>
</reference>
<evidence type="ECO:0000313" key="2">
    <source>
        <dbReference type="EMBL" id="CAI2371515.1"/>
    </source>
</evidence>
<evidence type="ECO:0000313" key="3">
    <source>
        <dbReference type="Proteomes" id="UP001295684"/>
    </source>
</evidence>
<feature type="region of interest" description="Disordered" evidence="1">
    <location>
        <begin position="312"/>
        <end position="342"/>
    </location>
</feature>
<organism evidence="2 3">
    <name type="scientific">Euplotes crassus</name>
    <dbReference type="NCBI Taxonomy" id="5936"/>
    <lineage>
        <taxon>Eukaryota</taxon>
        <taxon>Sar</taxon>
        <taxon>Alveolata</taxon>
        <taxon>Ciliophora</taxon>
        <taxon>Intramacronucleata</taxon>
        <taxon>Spirotrichea</taxon>
        <taxon>Hypotrichia</taxon>
        <taxon>Euplotida</taxon>
        <taxon>Euplotidae</taxon>
        <taxon>Moneuplotes</taxon>
    </lineage>
</organism>
<dbReference type="Proteomes" id="UP001295684">
    <property type="component" value="Unassembled WGS sequence"/>
</dbReference>
<dbReference type="EMBL" id="CAMPGE010012755">
    <property type="protein sequence ID" value="CAI2371515.1"/>
    <property type="molecule type" value="Genomic_DNA"/>
</dbReference>
<dbReference type="AlphaFoldDB" id="A0AAD1XEC1"/>
<sequence length="376" mass="43472">MSKGRQASNEDWVEYDKLQKSMYLQNKHLESGTKSHRFDPHKYFGGWTRLERATIDSIKIKVKACKLMEFDDSDSPKILESHLEIEGKESSANPSIAEEDSPDPVIPKLKIKNTKSINNKLYLNKPYNRQAMTGFRNGCRTKLKDARMDMKLSMQVDQKGKNKKIHSISFKGEKNINRSKDFDPKKPLRKFNYLSQIKSSNSSFKSSTFMESNISSTIWEVGVNKNLLAMKNQSFEHVRFSPIQKTKQNSSSKQKNIYTDTLLVNEKLKRLQKPNSVLENKEYFVKNTKFHKPRKSTKMILYAEKLKKKQKSHDYKDLSGSKDRNNITAQSPHSRATTAATSKQAALLYGERMFMSKYSNKPKFLKTLNSTLSPRK</sequence>
<gene>
    <name evidence="2" type="ORF">ECRASSUSDP1_LOCUS12839</name>
</gene>
<proteinExistence type="predicted"/>
<accession>A0AAD1XEC1</accession>
<evidence type="ECO:0000256" key="1">
    <source>
        <dbReference type="SAM" id="MobiDB-lite"/>
    </source>
</evidence>
<comment type="caution">
    <text evidence="2">The sequence shown here is derived from an EMBL/GenBank/DDBJ whole genome shotgun (WGS) entry which is preliminary data.</text>
</comment>
<name>A0AAD1XEC1_EUPCR</name>